<protein>
    <submittedName>
        <fullName evidence="1">Uncharacterized protein</fullName>
    </submittedName>
</protein>
<accession>A0A8J6AUY7</accession>
<evidence type="ECO:0000313" key="1">
    <source>
        <dbReference type="EMBL" id="KAG9392220.1"/>
    </source>
</evidence>
<dbReference type="Proteomes" id="UP000717585">
    <property type="component" value="Unassembled WGS sequence"/>
</dbReference>
<proteinExistence type="predicted"/>
<gene>
    <name evidence="1" type="ORF">J8273_5203</name>
</gene>
<comment type="caution">
    <text evidence="1">The sequence shown here is derived from an EMBL/GenBank/DDBJ whole genome shotgun (WGS) entry which is preliminary data.</text>
</comment>
<sequence length="110" mass="12298">MRLRCIIPRIHDRYATMIQMCSRISPESIFSNRHSQILLQKSPLKPTAQALLDRARSILADGPPLSMNVELAEGQELPVALHTLLQGTLWAVMMASGANRMDCCVLMTDH</sequence>
<keyword evidence="2" id="KW-1185">Reference proteome</keyword>
<organism evidence="1 2">
    <name type="scientific">Carpediemonas membranifera</name>
    <dbReference type="NCBI Taxonomy" id="201153"/>
    <lineage>
        <taxon>Eukaryota</taxon>
        <taxon>Metamonada</taxon>
        <taxon>Carpediemonas-like organisms</taxon>
        <taxon>Carpediemonas</taxon>
    </lineage>
</organism>
<dbReference type="EMBL" id="JAHDYR010000038">
    <property type="protein sequence ID" value="KAG9392220.1"/>
    <property type="molecule type" value="Genomic_DNA"/>
</dbReference>
<evidence type="ECO:0000313" key="2">
    <source>
        <dbReference type="Proteomes" id="UP000717585"/>
    </source>
</evidence>
<dbReference type="AlphaFoldDB" id="A0A8J6AUY7"/>
<reference evidence="1" key="1">
    <citation type="submission" date="2021-05" db="EMBL/GenBank/DDBJ databases">
        <title>A free-living protist that lacks canonical eukaryotic 1 DNA replication and segregation systems.</title>
        <authorList>
            <person name="Salas-Leiva D.E."/>
            <person name="Tromer E.C."/>
            <person name="Curtis B.A."/>
            <person name="Jerlstrom-Hultqvist J."/>
            <person name="Kolisko M."/>
            <person name="Yi Z."/>
            <person name="Salas-Leiva J.S."/>
            <person name="Gallot-Lavallee L."/>
            <person name="Kops G.J.P.L."/>
            <person name="Archibald J.M."/>
            <person name="Simpson A.G.B."/>
            <person name="Roger A.J."/>
        </authorList>
    </citation>
    <scope>NUCLEOTIDE SEQUENCE</scope>
    <source>
        <strain evidence="1">BICM</strain>
    </source>
</reference>
<name>A0A8J6AUY7_9EUKA</name>